<feature type="domain" description="HD" evidence="1">
    <location>
        <begin position="39"/>
        <end position="143"/>
    </location>
</feature>
<dbReference type="InterPro" id="IPR006674">
    <property type="entry name" value="HD_domain"/>
</dbReference>
<evidence type="ECO:0000259" key="1">
    <source>
        <dbReference type="Pfam" id="PF01966"/>
    </source>
</evidence>
<dbReference type="STRING" id="1702221.AALO17_23280"/>
<dbReference type="EMBL" id="CP011391">
    <property type="protein sequence ID" value="AMK55462.1"/>
    <property type="molecule type" value="Genomic_DNA"/>
</dbReference>
<dbReference type="AlphaFoldDB" id="A0A140DXT5"/>
<dbReference type="OrthoDB" id="360187at2"/>
<dbReference type="SUPFAM" id="SSF109604">
    <property type="entry name" value="HD-domain/PDEase-like"/>
    <property type="match status" value="1"/>
</dbReference>
<reference evidence="2 4" key="1">
    <citation type="journal article" date="2016" name="Gut Pathog.">
        <title>Whole genome sequencing of "Faecalibaculum rodentium" ALO17, isolated from C57BL/6J laboratory mouse feces.</title>
        <authorList>
            <person name="Lim S."/>
            <person name="Chang D.H."/>
            <person name="Ahn S."/>
            <person name="Kim B.C."/>
        </authorList>
    </citation>
    <scope>NUCLEOTIDE SEQUENCE [LARGE SCALE GENOMIC DNA]</scope>
    <source>
        <strain evidence="2 4">Alo17</strain>
    </source>
</reference>
<evidence type="ECO:0000313" key="4">
    <source>
        <dbReference type="Proteomes" id="UP000069771"/>
    </source>
</evidence>
<evidence type="ECO:0000313" key="2">
    <source>
        <dbReference type="EMBL" id="AMK55462.1"/>
    </source>
</evidence>
<sequence>MFRISEEDQKHIVDVSRHLCRTGELARTRDFIQHGHTTVYTHVHHVARIALWLNRKLNLKADRDRVIRSALLHDYFLYDWHDKSHDHPRPHGFHHPKVAMEAAHRHYELHPREQDAIVSHMFPLTKPPRHREGWLVTAADKLSTFQELSAWWRRKLRPGKLGQLDSRVRKKGNSR</sequence>
<proteinExistence type="predicted"/>
<keyword evidence="4" id="KW-1185">Reference proteome</keyword>
<reference evidence="3 5" key="2">
    <citation type="submission" date="2016-11" db="EMBL/GenBank/DDBJ databases">
        <title>Description of two novel members of the family Erysipelotrichaceae: Ileibacterium lipovorans gen. nov., sp. nov. and Dubosiella newyorkensis, gen. nov., sp. nov.</title>
        <authorList>
            <person name="Cox L.M."/>
            <person name="Sohn J."/>
            <person name="Tyrrell K.L."/>
            <person name="Citron D.M."/>
            <person name="Lawson P.A."/>
            <person name="Patel N.B."/>
            <person name="Iizumi T."/>
            <person name="Perez-Perez G.I."/>
            <person name="Goldstein E.J."/>
            <person name="Blaser M.J."/>
        </authorList>
    </citation>
    <scope>NUCLEOTIDE SEQUENCE [LARGE SCALE GENOMIC DNA]</scope>
    <source>
        <strain evidence="3 5">NYU-BL-K8</strain>
    </source>
</reference>
<accession>A0A140DXT5</accession>
<evidence type="ECO:0000313" key="5">
    <source>
        <dbReference type="Proteomes" id="UP000186758"/>
    </source>
</evidence>
<organism evidence="2 4">
    <name type="scientific">Faecalibaculum rodentium</name>
    <dbReference type="NCBI Taxonomy" id="1702221"/>
    <lineage>
        <taxon>Bacteria</taxon>
        <taxon>Bacillati</taxon>
        <taxon>Bacillota</taxon>
        <taxon>Erysipelotrichia</taxon>
        <taxon>Erysipelotrichales</taxon>
        <taxon>Erysipelotrichaceae</taxon>
        <taxon>Faecalibaculum</taxon>
    </lineage>
</organism>
<gene>
    <name evidence="2" type="ORF">AALO17_23280</name>
    <name evidence="3" type="ORF">BO223_00310</name>
</gene>
<dbReference type="CDD" id="cd00077">
    <property type="entry name" value="HDc"/>
    <property type="match status" value="1"/>
</dbReference>
<dbReference type="InterPro" id="IPR003607">
    <property type="entry name" value="HD/PDEase_dom"/>
</dbReference>
<dbReference type="Proteomes" id="UP000069771">
    <property type="component" value="Chromosome"/>
</dbReference>
<dbReference type="Proteomes" id="UP000186758">
    <property type="component" value="Unassembled WGS sequence"/>
</dbReference>
<dbReference type="Gene3D" id="1.10.3210.10">
    <property type="entry name" value="Hypothetical protein af1432"/>
    <property type="match status" value="1"/>
</dbReference>
<evidence type="ECO:0000313" key="3">
    <source>
        <dbReference type="EMBL" id="OLU47450.1"/>
    </source>
</evidence>
<dbReference type="GeneID" id="78478876"/>
<dbReference type="KEGG" id="fro:AALO17_23280"/>
<name>A0A140DXT5_9FIRM</name>
<dbReference type="Pfam" id="PF01966">
    <property type="entry name" value="HD"/>
    <property type="match status" value="1"/>
</dbReference>
<dbReference type="EMBL" id="MPJZ01000004">
    <property type="protein sequence ID" value="OLU47450.1"/>
    <property type="molecule type" value="Genomic_DNA"/>
</dbReference>
<protein>
    <recommendedName>
        <fullName evidence="1">HD domain-containing protein</fullName>
    </recommendedName>
</protein>
<dbReference type="RefSeq" id="WP_067559156.1">
    <property type="nucleotide sequence ID" value="NZ_CAMNXC010000080.1"/>
</dbReference>